<dbReference type="PANTHER" id="PTHR43908">
    <property type="entry name" value="AT29763P-RELATED"/>
    <property type="match status" value="1"/>
</dbReference>
<dbReference type="PROSITE" id="PS50076">
    <property type="entry name" value="DNAJ_2"/>
    <property type="match status" value="1"/>
</dbReference>
<protein>
    <submittedName>
        <fullName evidence="2">Chaperone protein DnaJ 49</fullName>
    </submittedName>
</protein>
<name>A0A699UP71_TANCI</name>
<reference evidence="2" key="1">
    <citation type="journal article" date="2019" name="Sci. Rep.">
        <title>Draft genome of Tanacetum cinerariifolium, the natural source of mosquito coil.</title>
        <authorList>
            <person name="Yamashiro T."/>
            <person name="Shiraishi A."/>
            <person name="Satake H."/>
            <person name="Nakayama K."/>
        </authorList>
    </citation>
    <scope>NUCLEOTIDE SEQUENCE</scope>
</reference>
<proteinExistence type="predicted"/>
<feature type="non-terminal residue" evidence="2">
    <location>
        <position position="104"/>
    </location>
</feature>
<dbReference type="InterPro" id="IPR051100">
    <property type="entry name" value="DnaJ_subfamily_B/C"/>
</dbReference>
<dbReference type="InterPro" id="IPR001623">
    <property type="entry name" value="DnaJ_domain"/>
</dbReference>
<dbReference type="SUPFAM" id="SSF46565">
    <property type="entry name" value="Chaperone J-domain"/>
    <property type="match status" value="1"/>
</dbReference>
<dbReference type="AlphaFoldDB" id="A0A699UP71"/>
<sequence>MEGGTDLEQDYTNEQVELVSKILTSHNYFDILGIGERTCDLEKIDNAYKNWSKEVNPKKNKAPGSDEAFKKVTKAFEYEGENGGKTTMVVEARTCESQSHGFKG</sequence>
<evidence type="ECO:0000313" key="2">
    <source>
        <dbReference type="EMBL" id="GFD23331.1"/>
    </source>
</evidence>
<evidence type="ECO:0000259" key="1">
    <source>
        <dbReference type="PROSITE" id="PS50076"/>
    </source>
</evidence>
<comment type="caution">
    <text evidence="2">The sequence shown here is derived from an EMBL/GenBank/DDBJ whole genome shotgun (WGS) entry which is preliminary data.</text>
</comment>
<accession>A0A699UP71</accession>
<organism evidence="2">
    <name type="scientific">Tanacetum cinerariifolium</name>
    <name type="common">Dalmatian daisy</name>
    <name type="synonym">Chrysanthemum cinerariifolium</name>
    <dbReference type="NCBI Taxonomy" id="118510"/>
    <lineage>
        <taxon>Eukaryota</taxon>
        <taxon>Viridiplantae</taxon>
        <taxon>Streptophyta</taxon>
        <taxon>Embryophyta</taxon>
        <taxon>Tracheophyta</taxon>
        <taxon>Spermatophyta</taxon>
        <taxon>Magnoliopsida</taxon>
        <taxon>eudicotyledons</taxon>
        <taxon>Gunneridae</taxon>
        <taxon>Pentapetalae</taxon>
        <taxon>asterids</taxon>
        <taxon>campanulids</taxon>
        <taxon>Asterales</taxon>
        <taxon>Asteraceae</taxon>
        <taxon>Asteroideae</taxon>
        <taxon>Anthemideae</taxon>
        <taxon>Anthemidinae</taxon>
        <taxon>Tanacetum</taxon>
    </lineage>
</organism>
<dbReference type="Pfam" id="PF00226">
    <property type="entry name" value="DnaJ"/>
    <property type="match status" value="1"/>
</dbReference>
<feature type="domain" description="J" evidence="1">
    <location>
        <begin position="27"/>
        <end position="84"/>
    </location>
</feature>
<dbReference type="CDD" id="cd06257">
    <property type="entry name" value="DnaJ"/>
    <property type="match status" value="1"/>
</dbReference>
<dbReference type="Gene3D" id="1.10.287.110">
    <property type="entry name" value="DnaJ domain"/>
    <property type="match status" value="1"/>
</dbReference>
<dbReference type="InterPro" id="IPR036869">
    <property type="entry name" value="J_dom_sf"/>
</dbReference>
<dbReference type="SMART" id="SM00271">
    <property type="entry name" value="DnaJ"/>
    <property type="match status" value="1"/>
</dbReference>
<gene>
    <name evidence="2" type="ORF">Tci_895300</name>
</gene>
<dbReference type="EMBL" id="BKCJ011343992">
    <property type="protein sequence ID" value="GFD23331.1"/>
    <property type="molecule type" value="Genomic_DNA"/>
</dbReference>